<dbReference type="GO" id="GO:0042124">
    <property type="term" value="F:1,3-beta-glucanosyltransferase activity"/>
    <property type="evidence" value="ECO:0007669"/>
    <property type="project" value="TreeGrafter"/>
</dbReference>
<evidence type="ECO:0000256" key="6">
    <source>
        <dbReference type="ARBA" id="ARBA00023157"/>
    </source>
</evidence>
<dbReference type="Gene3D" id="1.20.58.1040">
    <property type="match status" value="1"/>
</dbReference>
<evidence type="ECO:0000313" key="14">
    <source>
        <dbReference type="Proteomes" id="UP000006753"/>
    </source>
</evidence>
<dbReference type="SMART" id="SM00768">
    <property type="entry name" value="X8"/>
    <property type="match status" value="1"/>
</dbReference>
<comment type="subcellular location">
    <subcellularLocation>
        <location evidence="1 9">Cell membrane</location>
        <topology evidence="1 9">Lipid-anchor</topology>
        <topology evidence="1 9">GPI-anchor</topology>
    </subcellularLocation>
</comment>
<dbReference type="GO" id="GO:0005886">
    <property type="term" value="C:plasma membrane"/>
    <property type="evidence" value="ECO:0007669"/>
    <property type="project" value="UniProtKB-SubCell"/>
</dbReference>
<sequence>MLNSIPLLALLSAATVLVGSASAALDPIVIKARLLSGSKFFYKTNGTQFFIKGIAYQQGIAQNGGGSASTNTGYTDPLADTTSCTRDIPLLQKAGANVIRTYAVDPTKDHTTCMGLLDAAGIYVISDLGEPKTSINREDPEWNVELLTRYTSVVDSLANYTNVIGFFAGNEVPNNLTYTGSSAFVKAAVRDTKAHIKAKGYHAMGVGYAADDLPSVRANVAAYFNCGPTEDQIDFWGYNIYEWCGDSSYVQSGYAARVAEFAGYSVPSFFAEYGCQTQGGGAAGRKFSEIPAIYGSNMTEVFSGGIVYEFFQEENDYGLASVVGPSSISTLADYAPFSSRLNAATPTGVNSASYSPTNSPNACPAVASTWAVSPSGLPPTPNQAACECMMATLSCTVNTKNVNDTQISELFGTVCGYNNGKACVGISTNTTTGQYGAYSMCSPEQKLSYAFNQYYGQQNKASTACDFGGAAQVVKAAGAASSCSSVIAAATSGNPVPTGSGSDSGSGAAGTPTSKKSEAPGHALGASLGMGKFFAVGFTLVALLSGAGMVLL</sequence>
<keyword evidence="14" id="KW-1185">Reference proteome</keyword>
<keyword evidence="8 9" id="KW-0449">Lipoprotein</keyword>
<dbReference type="PANTHER" id="PTHR31468:SF2">
    <property type="entry name" value="1,3-BETA-GLUCANOSYLTRANSFERASE GAS1"/>
    <property type="match status" value="1"/>
</dbReference>
<dbReference type="AlphaFoldDB" id="K1X054"/>
<evidence type="ECO:0000256" key="11">
    <source>
        <dbReference type="SAM" id="Phobius"/>
    </source>
</evidence>
<dbReference type="FunCoup" id="K1X054">
    <property type="interactions" value="141"/>
</dbReference>
<dbReference type="Pfam" id="PF07983">
    <property type="entry name" value="X8"/>
    <property type="match status" value="1"/>
</dbReference>
<dbReference type="FunFam" id="3.20.20.80:FF:000038">
    <property type="entry name" value="1,3-beta-glucanosyltransferase"/>
    <property type="match status" value="1"/>
</dbReference>
<evidence type="ECO:0000256" key="10">
    <source>
        <dbReference type="SAM" id="MobiDB-lite"/>
    </source>
</evidence>
<evidence type="ECO:0000256" key="9">
    <source>
        <dbReference type="RuleBase" id="RU361209"/>
    </source>
</evidence>
<dbReference type="GO" id="GO:0031505">
    <property type="term" value="P:fungal-type cell wall organization"/>
    <property type="evidence" value="ECO:0007669"/>
    <property type="project" value="TreeGrafter"/>
</dbReference>
<keyword evidence="11" id="KW-0812">Transmembrane</keyword>
<dbReference type="GO" id="GO:0071970">
    <property type="term" value="P:fungal-type cell wall (1-&gt;3)-beta-D-glucan biosynthetic process"/>
    <property type="evidence" value="ECO:0007669"/>
    <property type="project" value="TreeGrafter"/>
</dbReference>
<dbReference type="OrthoDB" id="421038at2759"/>
<dbReference type="SUPFAM" id="SSF51445">
    <property type="entry name" value="(Trans)glycosidases"/>
    <property type="match status" value="1"/>
</dbReference>
<evidence type="ECO:0000259" key="12">
    <source>
        <dbReference type="SMART" id="SM00768"/>
    </source>
</evidence>
<dbReference type="InterPro" id="IPR017853">
    <property type="entry name" value="GH"/>
</dbReference>
<dbReference type="EC" id="2.4.1.-" evidence="9"/>
<keyword evidence="6" id="KW-1015">Disulfide bond</keyword>
<dbReference type="InterPro" id="IPR004886">
    <property type="entry name" value="Glucanosyltransferase"/>
</dbReference>
<evidence type="ECO:0000256" key="1">
    <source>
        <dbReference type="ARBA" id="ARBA00004609"/>
    </source>
</evidence>
<dbReference type="OMA" id="PAPCENC"/>
<protein>
    <recommendedName>
        <fullName evidence="9">1,3-beta-glucanosyltransferase</fullName>
        <ecNumber evidence="9">2.4.1.-</ecNumber>
    </recommendedName>
</protein>
<dbReference type="HOGENOM" id="CLU_021855_2_1_1"/>
<evidence type="ECO:0000313" key="13">
    <source>
        <dbReference type="EMBL" id="EKD18571.1"/>
    </source>
</evidence>
<dbReference type="Proteomes" id="UP000006753">
    <property type="component" value="Unassembled WGS sequence"/>
</dbReference>
<dbReference type="STRING" id="1072389.K1X054"/>
<dbReference type="InParanoid" id="K1X054"/>
<evidence type="ECO:0000256" key="8">
    <source>
        <dbReference type="ARBA" id="ARBA00023288"/>
    </source>
</evidence>
<dbReference type="PANTHER" id="PTHR31468">
    <property type="entry name" value="1,3-BETA-GLUCANOSYLTRANSFERASE GAS1"/>
    <property type="match status" value="1"/>
</dbReference>
<organism evidence="13 14">
    <name type="scientific">Marssonina brunnea f. sp. multigermtubi (strain MB_m1)</name>
    <name type="common">Marssonina leaf spot fungus</name>
    <dbReference type="NCBI Taxonomy" id="1072389"/>
    <lineage>
        <taxon>Eukaryota</taxon>
        <taxon>Fungi</taxon>
        <taxon>Dikarya</taxon>
        <taxon>Ascomycota</taxon>
        <taxon>Pezizomycotina</taxon>
        <taxon>Leotiomycetes</taxon>
        <taxon>Helotiales</taxon>
        <taxon>Drepanopezizaceae</taxon>
        <taxon>Drepanopeziza</taxon>
    </lineage>
</organism>
<comment type="similarity">
    <text evidence="2 9">Belongs to the glycosyl hydrolase 72 family.</text>
</comment>
<feature type="region of interest" description="Disordered" evidence="10">
    <location>
        <begin position="494"/>
        <end position="518"/>
    </location>
</feature>
<comment type="function">
    <text evidence="9">Splits internally a 1,3-beta-glucan molecule and transfers the newly generated reducing end (the donor) to the non-reducing end of another 1,3-beta-glucan molecule (the acceptor) forming a 1,3-beta linkage, resulting in the elongation of 1,3-beta-glucan chains in the cell wall.</text>
</comment>
<reference evidence="13 14" key="1">
    <citation type="journal article" date="2012" name="BMC Genomics">
        <title>Sequencing the genome of Marssonina brunnea reveals fungus-poplar co-evolution.</title>
        <authorList>
            <person name="Zhu S."/>
            <person name="Cao Y.-Z."/>
            <person name="Jiang C."/>
            <person name="Tan B.-Y."/>
            <person name="Wang Z."/>
            <person name="Feng S."/>
            <person name="Zhang L."/>
            <person name="Su X.-H."/>
            <person name="Brejova B."/>
            <person name="Vinar T."/>
            <person name="Xu M."/>
            <person name="Wang M.-X."/>
            <person name="Zhang S.-G."/>
            <person name="Huang M.-R."/>
            <person name="Wu R."/>
            <person name="Zhou Y."/>
        </authorList>
    </citation>
    <scope>NUCLEOTIDE SEQUENCE [LARGE SCALE GENOMIC DNA]</scope>
    <source>
        <strain evidence="13 14">MB_m1</strain>
    </source>
</reference>
<evidence type="ECO:0000256" key="4">
    <source>
        <dbReference type="ARBA" id="ARBA00022729"/>
    </source>
</evidence>
<dbReference type="InterPro" id="IPR012946">
    <property type="entry name" value="X8"/>
</dbReference>
<dbReference type="GO" id="GO:0098552">
    <property type="term" value="C:side of membrane"/>
    <property type="evidence" value="ECO:0007669"/>
    <property type="project" value="UniProtKB-KW"/>
</dbReference>
<keyword evidence="4 9" id="KW-0732">Signal</keyword>
<keyword evidence="11" id="KW-1133">Transmembrane helix</keyword>
<evidence type="ECO:0000256" key="3">
    <source>
        <dbReference type="ARBA" id="ARBA00022622"/>
    </source>
</evidence>
<proteinExistence type="inferred from homology"/>
<keyword evidence="3 9" id="KW-0336">GPI-anchor</keyword>
<evidence type="ECO:0000256" key="7">
    <source>
        <dbReference type="ARBA" id="ARBA00023180"/>
    </source>
</evidence>
<feature type="chain" id="PRO_5005137316" description="1,3-beta-glucanosyltransferase" evidence="9">
    <location>
        <begin position="24"/>
        <end position="552"/>
    </location>
</feature>
<gene>
    <name evidence="13" type="ORF">MBM_03564</name>
</gene>
<dbReference type="KEGG" id="mbe:MBM_03564"/>
<name>K1X054_MARBU</name>
<feature type="signal peptide" evidence="9">
    <location>
        <begin position="1"/>
        <end position="23"/>
    </location>
</feature>
<keyword evidence="9 13" id="KW-0808">Transferase</keyword>
<dbReference type="Gene3D" id="3.20.20.80">
    <property type="entry name" value="Glycosidases"/>
    <property type="match status" value="1"/>
</dbReference>
<dbReference type="Pfam" id="PF03198">
    <property type="entry name" value="Glyco_hydro_72"/>
    <property type="match status" value="1"/>
</dbReference>
<keyword evidence="7" id="KW-0325">Glycoprotein</keyword>
<evidence type="ECO:0000256" key="2">
    <source>
        <dbReference type="ARBA" id="ARBA00007528"/>
    </source>
</evidence>
<feature type="domain" description="X8" evidence="12">
    <location>
        <begin position="393"/>
        <end position="485"/>
    </location>
</feature>
<keyword evidence="5 9" id="KW-0472">Membrane</keyword>
<dbReference type="eggNOG" id="ENOG502QPST">
    <property type="taxonomic scope" value="Eukaryota"/>
</dbReference>
<accession>K1X054</accession>
<dbReference type="EMBL" id="JH921433">
    <property type="protein sequence ID" value="EKD18571.1"/>
    <property type="molecule type" value="Genomic_DNA"/>
</dbReference>
<evidence type="ECO:0000256" key="5">
    <source>
        <dbReference type="ARBA" id="ARBA00023136"/>
    </source>
</evidence>
<feature type="transmembrane region" description="Helical" evidence="11">
    <location>
        <begin position="533"/>
        <end position="551"/>
    </location>
</feature>